<dbReference type="PANTHER" id="PTHR12304">
    <property type="entry name" value="INOSINE-URIDINE PREFERRING NUCLEOSIDE HYDROLASE"/>
    <property type="match status" value="1"/>
</dbReference>
<evidence type="ECO:0000256" key="3">
    <source>
        <dbReference type="SAM" id="MobiDB-lite"/>
    </source>
</evidence>
<dbReference type="InterPro" id="IPR023186">
    <property type="entry name" value="IUNH"/>
</dbReference>
<dbReference type="EMBL" id="JADMLG010000005">
    <property type="protein sequence ID" value="MBH0777714.1"/>
    <property type="molecule type" value="Genomic_DNA"/>
</dbReference>
<name>A0A931IAE3_9NOCA</name>
<dbReference type="InterPro" id="IPR036452">
    <property type="entry name" value="Ribo_hydro-like"/>
</dbReference>
<feature type="domain" description="Inosine/uridine-preferring nucleoside hydrolase" evidence="4">
    <location>
        <begin position="101"/>
        <end position="355"/>
    </location>
</feature>
<reference evidence="5" key="1">
    <citation type="submission" date="2020-11" db="EMBL/GenBank/DDBJ databases">
        <title>Nocardia NEAU-351.nov., a novel actinomycete isolated from the cow dung.</title>
        <authorList>
            <person name="Zhang X."/>
        </authorList>
    </citation>
    <scope>NUCLEOTIDE SEQUENCE</scope>
    <source>
        <strain evidence="5">NEAU-351</strain>
    </source>
</reference>
<gene>
    <name evidence="5" type="ORF">IT779_15670</name>
</gene>
<dbReference type="RefSeq" id="WP_196150026.1">
    <property type="nucleotide sequence ID" value="NZ_JADMLG010000005.1"/>
</dbReference>
<dbReference type="SUPFAM" id="SSF53590">
    <property type="entry name" value="Nucleoside hydrolase"/>
    <property type="match status" value="1"/>
</dbReference>
<comment type="caution">
    <text evidence="5">The sequence shown here is derived from an EMBL/GenBank/DDBJ whole genome shotgun (WGS) entry which is preliminary data.</text>
</comment>
<feature type="region of interest" description="Disordered" evidence="3">
    <location>
        <begin position="70"/>
        <end position="98"/>
    </location>
</feature>
<evidence type="ECO:0000313" key="6">
    <source>
        <dbReference type="Proteomes" id="UP000655751"/>
    </source>
</evidence>
<dbReference type="GO" id="GO:0008477">
    <property type="term" value="F:purine nucleosidase activity"/>
    <property type="evidence" value="ECO:0007669"/>
    <property type="project" value="TreeGrafter"/>
</dbReference>
<keyword evidence="6" id="KW-1185">Reference proteome</keyword>
<feature type="compositionally biased region" description="Polar residues" evidence="3">
    <location>
        <begin position="76"/>
        <end position="93"/>
    </location>
</feature>
<sequence>MTTSHFPVRLPRHQLAILALHAGIRDQKPEELLQELVITGIDRLHTPEVIDAGLEHARQQLLTQARRIRHEPAHHQQGQPPTMSTPQASTDPTGTEPGGLVILSTDIGYDPDDFVNLLFAAHHIPPGHLVVITSDEVSGLRARLARRILDMMGRSEVRVIEGIDLGGPRRYLPDPDQHIPDYVLPSFEEEQDRHGAMIARLADVLDSHPGPVRWVGCGAMTELATLLKWAPHLADQLDITQMGGWLRHYRDPDLASHNFRIDPLSAGLALRAAHTPRLVMSEHTNHPAIRVTDTWPLIHALAADTAPPWAHLLGEHFQRWFTRKDGSWLHDPLTLSAALGQPFVEFTEERIRVAEDARLYPDPHGRPLRVSAAVDYDGFLGWFHEAFAW</sequence>
<dbReference type="GO" id="GO:0005829">
    <property type="term" value="C:cytosol"/>
    <property type="evidence" value="ECO:0007669"/>
    <property type="project" value="TreeGrafter"/>
</dbReference>
<keyword evidence="1 5" id="KW-0378">Hydrolase</keyword>
<proteinExistence type="predicted"/>
<accession>A0A931IAE3</accession>
<dbReference type="InterPro" id="IPR001910">
    <property type="entry name" value="Inosine/uridine_hydrolase_dom"/>
</dbReference>
<dbReference type="PANTHER" id="PTHR12304:SF4">
    <property type="entry name" value="URIDINE NUCLEOSIDASE"/>
    <property type="match status" value="1"/>
</dbReference>
<protein>
    <submittedName>
        <fullName evidence="5">Nucleoside hydrolase</fullName>
    </submittedName>
</protein>
<evidence type="ECO:0000256" key="1">
    <source>
        <dbReference type="ARBA" id="ARBA00022801"/>
    </source>
</evidence>
<organism evidence="5 6">
    <name type="scientific">Nocardia bovistercoris</name>
    <dbReference type="NCBI Taxonomy" id="2785916"/>
    <lineage>
        <taxon>Bacteria</taxon>
        <taxon>Bacillati</taxon>
        <taxon>Actinomycetota</taxon>
        <taxon>Actinomycetes</taxon>
        <taxon>Mycobacteriales</taxon>
        <taxon>Nocardiaceae</taxon>
        <taxon>Nocardia</taxon>
    </lineage>
</organism>
<dbReference type="Pfam" id="PF01156">
    <property type="entry name" value="IU_nuc_hydro"/>
    <property type="match status" value="1"/>
</dbReference>
<evidence type="ECO:0000256" key="2">
    <source>
        <dbReference type="ARBA" id="ARBA00023295"/>
    </source>
</evidence>
<dbReference type="AlphaFoldDB" id="A0A931IAE3"/>
<keyword evidence="2" id="KW-0326">Glycosidase</keyword>
<evidence type="ECO:0000313" key="5">
    <source>
        <dbReference type="EMBL" id="MBH0777714.1"/>
    </source>
</evidence>
<dbReference type="Proteomes" id="UP000655751">
    <property type="component" value="Unassembled WGS sequence"/>
</dbReference>
<dbReference type="Gene3D" id="3.90.245.10">
    <property type="entry name" value="Ribonucleoside hydrolase-like"/>
    <property type="match status" value="1"/>
</dbReference>
<dbReference type="GO" id="GO:0006152">
    <property type="term" value="P:purine nucleoside catabolic process"/>
    <property type="evidence" value="ECO:0007669"/>
    <property type="project" value="TreeGrafter"/>
</dbReference>
<evidence type="ECO:0000259" key="4">
    <source>
        <dbReference type="Pfam" id="PF01156"/>
    </source>
</evidence>